<dbReference type="InterPro" id="IPR000322">
    <property type="entry name" value="Glyco_hydro_31_TIM"/>
</dbReference>
<evidence type="ECO:0000259" key="4">
    <source>
        <dbReference type="Pfam" id="PF21365"/>
    </source>
</evidence>
<dbReference type="EC" id="3.2.1.20" evidence="5"/>
<dbReference type="GO" id="GO:0030246">
    <property type="term" value="F:carbohydrate binding"/>
    <property type="evidence" value="ECO:0007669"/>
    <property type="project" value="InterPro"/>
</dbReference>
<dbReference type="InterPro" id="IPR048395">
    <property type="entry name" value="Glyco_hydro_31_C"/>
</dbReference>
<dbReference type="SUPFAM" id="SSF51445">
    <property type="entry name" value="(Trans)glycosidases"/>
    <property type="match status" value="1"/>
</dbReference>
<evidence type="ECO:0000256" key="2">
    <source>
        <dbReference type="RuleBase" id="RU361185"/>
    </source>
</evidence>
<dbReference type="Pfam" id="PF01055">
    <property type="entry name" value="Glyco_hydro_31_2nd"/>
    <property type="match status" value="1"/>
</dbReference>
<dbReference type="SUPFAM" id="SSF74650">
    <property type="entry name" value="Galactose mutarotase-like"/>
    <property type="match status" value="1"/>
</dbReference>
<dbReference type="PANTHER" id="PTHR46959">
    <property type="entry name" value="SULFOQUINOVOSIDASE"/>
    <property type="match status" value="1"/>
</dbReference>
<dbReference type="EMBL" id="JAAEEH010000008">
    <property type="protein sequence ID" value="NDL67005.1"/>
    <property type="molecule type" value="Genomic_DNA"/>
</dbReference>
<keyword evidence="6" id="KW-1185">Reference proteome</keyword>
<dbReference type="Proteomes" id="UP000461585">
    <property type="component" value="Unassembled WGS sequence"/>
</dbReference>
<dbReference type="CDD" id="cd14752">
    <property type="entry name" value="GH31_N"/>
    <property type="match status" value="1"/>
</dbReference>
<gene>
    <name evidence="5" type="ORF">GXN74_04490</name>
</gene>
<dbReference type="Gene3D" id="2.60.40.1760">
    <property type="entry name" value="glycosyl hydrolase (family 31)"/>
    <property type="match status" value="1"/>
</dbReference>
<dbReference type="InterPro" id="IPR011013">
    <property type="entry name" value="Gal_mutarotase_sf_dom"/>
</dbReference>
<dbReference type="InterPro" id="IPR044112">
    <property type="entry name" value="YihQ_TIM-like"/>
</dbReference>
<evidence type="ECO:0000256" key="1">
    <source>
        <dbReference type="ARBA" id="ARBA00007806"/>
    </source>
</evidence>
<dbReference type="InterPro" id="IPR013780">
    <property type="entry name" value="Glyco_hydro_b"/>
</dbReference>
<protein>
    <submittedName>
        <fullName evidence="5">Alpha-glucosidase</fullName>
        <ecNumber evidence="5">3.2.1.20</ecNumber>
    </submittedName>
</protein>
<evidence type="ECO:0000313" key="6">
    <source>
        <dbReference type="Proteomes" id="UP000461585"/>
    </source>
</evidence>
<proteinExistence type="inferred from homology"/>
<dbReference type="NCBIfam" id="NF007746">
    <property type="entry name" value="PRK10426.1"/>
    <property type="match status" value="1"/>
</dbReference>
<sequence>MRLIKGNNTFSVGKDGWTIIEHTAERPFLYAGIGKERIEQHYGDFKIKDKVVEKIPLKQVEFSGDRAVFSNCGCQVSLRMRMEGDRLVIDSIETDDAVNRLFFVLQSEKGERLYGCGEQFSYLNLKGRNFPVWTSEPGVGRDPTSLISFQADRMGIGGGDYYTTNYPQPTFLSENKYLVHMETSFYSDFDFTEDDHTQITVWGKPEHLAIESSGSFLGLMDAVTRMFGTQPALPDWMLEGVTLGMQGGTDVVYEKVAQAKAYGINVNGVWCQDWVGKKITSFGKRLFWKWEKNEEAYPDFEKMIQDLAKDGIRFLAYINPYLLEGTEMFRDASTRGYFIKRPDGGDYIADFGEFHCGTMDFTNPDAMEWYKQVIRRNMIDLGISGWMADFGEYVPVDAVFFNGKTGREMHNQYPALWARCNYEAIQESGKLGEVVFFMRSGGIGSQKYCTLLWAGDQSVDFTLHDGLASTIPAGISLGLMGNGLTHFDLGGYTSLFGNVRDEELMLRHLEYAVFTPYMRTHEGNRPDENFQYDQSEHCLQQFAVFTRIRKALLPYIRQVVRENAETGLGAMRPLFLHYDQEECLDVAYEYLFGRDLLVAPVHEEGAVEWEVFLPEDEWIHLFTKESFGGGRVKVQAELGNIPVFYRKKSSFRELFDGIKK</sequence>
<reference evidence="5 6" key="1">
    <citation type="submission" date="2020-01" db="EMBL/GenBank/DDBJ databases">
        <title>Anaeroalcalibacter tamaniensis gen. nov., sp. nov., moderately halophilic strictly anaerobic fermenter bacterium from mud volcano of Taman peninsula.</title>
        <authorList>
            <person name="Frolova A."/>
            <person name="Merkel A.Y."/>
            <person name="Slobodkin A.I."/>
        </authorList>
    </citation>
    <scope>NUCLEOTIDE SEQUENCE [LARGE SCALE GENOMIC DNA]</scope>
    <source>
        <strain evidence="5 6">F-3ap</strain>
    </source>
</reference>
<dbReference type="GO" id="GO:0005975">
    <property type="term" value="P:carbohydrate metabolic process"/>
    <property type="evidence" value="ECO:0007669"/>
    <property type="project" value="InterPro"/>
</dbReference>
<feature type="domain" description="Glycosyl hydrolase family 31 C-terminal" evidence="4">
    <location>
        <begin position="570"/>
        <end position="647"/>
    </location>
</feature>
<feature type="domain" description="Glycoside hydrolase family 31 TIM barrel" evidence="3">
    <location>
        <begin position="247"/>
        <end position="556"/>
    </location>
</feature>
<dbReference type="SUPFAM" id="SSF51011">
    <property type="entry name" value="Glycosyl hydrolase domain"/>
    <property type="match status" value="1"/>
</dbReference>
<dbReference type="InterPro" id="IPR052990">
    <property type="entry name" value="Sulfoquinovosidase_GH31"/>
</dbReference>
<evidence type="ECO:0000259" key="3">
    <source>
        <dbReference type="Pfam" id="PF01055"/>
    </source>
</evidence>
<dbReference type="InterPro" id="IPR017853">
    <property type="entry name" value="GH"/>
</dbReference>
<evidence type="ECO:0000313" key="5">
    <source>
        <dbReference type="EMBL" id="NDL67005.1"/>
    </source>
</evidence>
<organism evidence="5 6">
    <name type="scientific">Anaerotalea alkaliphila</name>
    <dbReference type="NCBI Taxonomy" id="2662126"/>
    <lineage>
        <taxon>Bacteria</taxon>
        <taxon>Bacillati</taxon>
        <taxon>Bacillota</taxon>
        <taxon>Clostridia</taxon>
        <taxon>Eubacteriales</taxon>
        <taxon>Anaerotalea</taxon>
    </lineage>
</organism>
<name>A0A7X5HUR9_9FIRM</name>
<dbReference type="PANTHER" id="PTHR46959:SF2">
    <property type="entry name" value="SULFOQUINOVOSIDASE"/>
    <property type="match status" value="1"/>
</dbReference>
<dbReference type="GO" id="GO:0004558">
    <property type="term" value="F:alpha-1,4-glucosidase activity"/>
    <property type="evidence" value="ECO:0007669"/>
    <property type="project" value="UniProtKB-EC"/>
</dbReference>
<comment type="similarity">
    <text evidence="1 2">Belongs to the glycosyl hydrolase 31 family.</text>
</comment>
<comment type="caution">
    <text evidence="5">The sequence shown here is derived from an EMBL/GenBank/DDBJ whole genome shotgun (WGS) entry which is preliminary data.</text>
</comment>
<dbReference type="Gene3D" id="3.20.20.80">
    <property type="entry name" value="Glycosidases"/>
    <property type="match status" value="1"/>
</dbReference>
<keyword evidence="2 5" id="KW-0378">Hydrolase</keyword>
<accession>A0A7X5HUR9</accession>
<dbReference type="AlphaFoldDB" id="A0A7X5HUR9"/>
<keyword evidence="2 5" id="KW-0326">Glycosidase</keyword>
<dbReference type="Pfam" id="PF21365">
    <property type="entry name" value="Glyco_hydro_31_3rd"/>
    <property type="match status" value="1"/>
</dbReference>
<dbReference type="Gene3D" id="2.60.40.1180">
    <property type="entry name" value="Golgi alpha-mannosidase II"/>
    <property type="match status" value="1"/>
</dbReference>
<dbReference type="CDD" id="cd06594">
    <property type="entry name" value="GH31_glucosidase_YihQ"/>
    <property type="match status" value="1"/>
</dbReference>